<accession>A0A7Z7J0T9</accession>
<feature type="compositionally biased region" description="Basic and acidic residues" evidence="1">
    <location>
        <begin position="91"/>
        <end position="112"/>
    </location>
</feature>
<organism evidence="2 3">
    <name type="scientific">Xanthomonas campestris pv. phaseoli</name>
    <dbReference type="NCBI Taxonomy" id="317013"/>
    <lineage>
        <taxon>Bacteria</taxon>
        <taxon>Pseudomonadati</taxon>
        <taxon>Pseudomonadota</taxon>
        <taxon>Gammaproteobacteria</taxon>
        <taxon>Lysobacterales</taxon>
        <taxon>Lysobacteraceae</taxon>
        <taxon>Xanthomonas</taxon>
    </lineage>
</organism>
<reference evidence="2 3" key="1">
    <citation type="submission" date="2017-10" db="EMBL/GenBank/DDBJ databases">
        <authorList>
            <person name="Regsiter A."/>
            <person name="William W."/>
        </authorList>
    </citation>
    <scope>NUCLEOTIDE SEQUENCE [LARGE SCALE GENOMIC DNA]</scope>
    <source>
        <strain evidence="2 3">CFBP6991</strain>
    </source>
</reference>
<evidence type="ECO:0000256" key="1">
    <source>
        <dbReference type="SAM" id="MobiDB-lite"/>
    </source>
</evidence>
<proteinExistence type="predicted"/>
<protein>
    <submittedName>
        <fullName evidence="2">Uncharacterized protein</fullName>
    </submittedName>
</protein>
<dbReference type="Proteomes" id="UP000234345">
    <property type="component" value="Unassembled WGS sequence"/>
</dbReference>
<dbReference type="AlphaFoldDB" id="A0A7Z7J0T9"/>
<dbReference type="EMBL" id="OCZC01000070">
    <property type="protein sequence ID" value="SOO25197.1"/>
    <property type="molecule type" value="Genomic_DNA"/>
</dbReference>
<comment type="caution">
    <text evidence="2">The sequence shown here is derived from an EMBL/GenBank/DDBJ whole genome shotgun (WGS) entry which is preliminary data.</text>
</comment>
<name>A0A7Z7J0T9_XANCH</name>
<feature type="compositionally biased region" description="Basic residues" evidence="1">
    <location>
        <begin position="34"/>
        <end position="49"/>
    </location>
</feature>
<feature type="region of interest" description="Disordered" evidence="1">
    <location>
        <begin position="34"/>
        <end position="136"/>
    </location>
</feature>
<sequence>MRQVRTDRQRLRPGQWCRRDLYRQEPDAQARWLAGRHHQRRWRAQHRRQAGGLERGATSGDAELLHAGARRGQEGHRHWHPGRGVRGTCGRRSDQGRAQRQFRSDRRQDRGRGGHLQEQGPADLRPAGHAAHRAGCSRAPGAGVCAVLDPDPARHRRLPQVERPTNRLRPPTSGRRRCAARHVPLVHCGACAPHAWLTTIRGGGGSASISTAQQLRIAPTAQLFAWRAPLLIGRPESAPSRRCVHGSQTERCPATFWQAQDRRVADPQTGAGLH</sequence>
<evidence type="ECO:0000313" key="3">
    <source>
        <dbReference type="Proteomes" id="UP000234345"/>
    </source>
</evidence>
<gene>
    <name evidence="2" type="ORF">XFF6991_430021</name>
</gene>
<evidence type="ECO:0000313" key="2">
    <source>
        <dbReference type="EMBL" id="SOO25197.1"/>
    </source>
</evidence>